<dbReference type="EMBL" id="CP010951">
    <property type="protein sequence ID" value="AMO23964.1"/>
    <property type="molecule type" value="Genomic_DNA"/>
</dbReference>
<dbReference type="GO" id="GO:0016787">
    <property type="term" value="F:hydrolase activity"/>
    <property type="evidence" value="ECO:0007669"/>
    <property type="project" value="UniProtKB-KW"/>
</dbReference>
<dbReference type="Proteomes" id="UP000070433">
    <property type="component" value="Chromosome"/>
</dbReference>
<dbReference type="InterPro" id="IPR050272">
    <property type="entry name" value="Isochorismatase-like_hydrls"/>
</dbReference>
<dbReference type="SUPFAM" id="SSF52499">
    <property type="entry name" value="Isochorismatase-like hydrolases"/>
    <property type="match status" value="1"/>
</dbReference>
<dbReference type="CDD" id="cd01014">
    <property type="entry name" value="nicotinamidase_related"/>
    <property type="match status" value="1"/>
</dbReference>
<protein>
    <submittedName>
        <fullName evidence="3">Isochorismatase</fullName>
    </submittedName>
</protein>
<dbReference type="Pfam" id="PF00857">
    <property type="entry name" value="Isochorismatase"/>
    <property type="match status" value="1"/>
</dbReference>
<reference evidence="3 4" key="1">
    <citation type="journal article" date="2014" name="Int. J. Syst. Evol. Microbiol.">
        <title>Ramlibacter solisilvae sp. nov., isolated from forest soil, and emended description of the genus Ramlibacter.</title>
        <authorList>
            <person name="Lee H.J."/>
            <person name="Lee S.H."/>
            <person name="Lee S.S."/>
            <person name="Lee J.S."/>
            <person name="Kim Y."/>
            <person name="Kim S.C."/>
            <person name="Jeon C.O."/>
        </authorList>
    </citation>
    <scope>NUCLEOTIDE SEQUENCE [LARGE SCALE GENOMIC DNA]</scope>
    <source>
        <strain evidence="3 4">5-10</strain>
    </source>
</reference>
<evidence type="ECO:0000259" key="2">
    <source>
        <dbReference type="Pfam" id="PF00857"/>
    </source>
</evidence>
<evidence type="ECO:0000256" key="1">
    <source>
        <dbReference type="ARBA" id="ARBA00022801"/>
    </source>
</evidence>
<dbReference type="PANTHER" id="PTHR43540">
    <property type="entry name" value="PEROXYUREIDOACRYLATE/UREIDOACRYLATE AMIDOHYDROLASE-RELATED"/>
    <property type="match status" value="1"/>
</dbReference>
<evidence type="ECO:0000313" key="3">
    <source>
        <dbReference type="EMBL" id="AMO23964.1"/>
    </source>
</evidence>
<proteinExistence type="predicted"/>
<name>A0A127JVL3_9BURK</name>
<dbReference type="OrthoDB" id="5360912at2"/>
<dbReference type="PATRIC" id="fig|94132.3.peg.3105"/>
<dbReference type="PANTHER" id="PTHR43540:SF1">
    <property type="entry name" value="ISOCHORISMATASE HYDROLASE"/>
    <property type="match status" value="1"/>
</dbReference>
<keyword evidence="4" id="KW-1185">Reference proteome</keyword>
<accession>A0A127JVL3</accession>
<gene>
    <name evidence="3" type="ORF">UC35_15225</name>
</gene>
<organism evidence="3 4">
    <name type="scientific">Ramlibacter tataouinensis</name>
    <dbReference type="NCBI Taxonomy" id="94132"/>
    <lineage>
        <taxon>Bacteria</taxon>
        <taxon>Pseudomonadati</taxon>
        <taxon>Pseudomonadota</taxon>
        <taxon>Betaproteobacteria</taxon>
        <taxon>Burkholderiales</taxon>
        <taxon>Comamonadaceae</taxon>
        <taxon>Ramlibacter</taxon>
    </lineage>
</organism>
<dbReference type="RefSeq" id="WP_061501129.1">
    <property type="nucleotide sequence ID" value="NZ_CP010951.1"/>
</dbReference>
<feature type="domain" description="Isochorismatase-like" evidence="2">
    <location>
        <begin position="3"/>
        <end position="149"/>
    </location>
</feature>
<evidence type="ECO:0000313" key="4">
    <source>
        <dbReference type="Proteomes" id="UP000070433"/>
    </source>
</evidence>
<dbReference type="Gene3D" id="3.40.50.850">
    <property type="entry name" value="Isochorismatase-like"/>
    <property type="match status" value="1"/>
</dbReference>
<dbReference type="InterPro" id="IPR000868">
    <property type="entry name" value="Isochorismatase-like_dom"/>
</dbReference>
<keyword evidence="1" id="KW-0378">Hydrolase</keyword>
<sequence length="182" mass="18947">MTTALVLIDLQNDYFPGGAMELVGSEEAVVQAQTLLAAFRARGWPVFHIQHLAKRAGATFFIPGTKGADIHAAVAPAAGEGVVTKHFPSSFRETTLLEGLRGAGATRLVVAGMMTHMCVDTSVRAAADLGFECSLAQDGCATRALQFDGQQVDAAQVQLAYLAALNGSFAKVQSAQAIVAGL</sequence>
<dbReference type="InterPro" id="IPR036380">
    <property type="entry name" value="Isochorismatase-like_sf"/>
</dbReference>
<dbReference type="AlphaFoldDB" id="A0A127JVL3"/>